<keyword evidence="5" id="KW-0547">Nucleotide-binding</keyword>
<gene>
    <name evidence="11" type="ORF">CVD27_21195</name>
</gene>
<dbReference type="InterPro" id="IPR003594">
    <property type="entry name" value="HATPase_dom"/>
</dbReference>
<feature type="transmembrane region" description="Helical" evidence="9">
    <location>
        <begin position="18"/>
        <end position="38"/>
    </location>
</feature>
<keyword evidence="6 11" id="KW-0418">Kinase</keyword>
<evidence type="ECO:0000259" key="10">
    <source>
        <dbReference type="PROSITE" id="PS50109"/>
    </source>
</evidence>
<sequence length="412" mass="46831">MKKGSNNLRLFAEEKKAVILFLCLFNLLFYVWDVYYYYIRLYIGGSVEGRDGLGLSIYFLMLFPLLVAVYQLKKGNIFLIKYLYLAVYLLIDIIDNLIRYLGTNHHFASGNIVEVLCILFAPIFVNKKYFWFTAIGIIGKYILIGLILQDIGVVFPILLNLILSAIALTVLVRFYSYINSLTVVYDELKKNEKLAVIGQMAAAIGHEIRNPLAALKGFTQFQQENYQNSNNYFPIMIEEIDRINSIVDDLMYMGKPKKIKFEKASIEGIIAYTLSITQQQAERQGVTVETIMAGPLPPLDCDEKQLKQVFINLIKNAIESMPEGGQIQIQVKIISNQQKLLISIKDEGLGIDEESILNLGEPFFTTKKDGTGLGLMVTNQIIKDHFGEIKYESVLKKGTRVNVIIPIIHKRL</sequence>
<dbReference type="PANTHER" id="PTHR43065">
    <property type="entry name" value="SENSOR HISTIDINE KINASE"/>
    <property type="match status" value="1"/>
</dbReference>
<dbReference type="PRINTS" id="PR00344">
    <property type="entry name" value="BCTRLSENSOR"/>
</dbReference>
<comment type="caution">
    <text evidence="11">The sequence shown here is derived from an EMBL/GenBank/DDBJ whole genome shotgun (WGS) entry which is preliminary data.</text>
</comment>
<keyword evidence="3" id="KW-0597">Phosphoprotein</keyword>
<dbReference type="InterPro" id="IPR036097">
    <property type="entry name" value="HisK_dim/P_sf"/>
</dbReference>
<feature type="transmembrane region" description="Helical" evidence="9">
    <location>
        <begin position="154"/>
        <end position="175"/>
    </location>
</feature>
<dbReference type="InterPro" id="IPR005467">
    <property type="entry name" value="His_kinase_dom"/>
</dbReference>
<feature type="domain" description="Histidine kinase" evidence="10">
    <location>
        <begin position="203"/>
        <end position="409"/>
    </location>
</feature>
<name>A0A2N5H9F0_9BACI</name>
<dbReference type="PANTHER" id="PTHR43065:SF34">
    <property type="entry name" value="SPORULATION KINASE A"/>
    <property type="match status" value="1"/>
</dbReference>
<dbReference type="Gene3D" id="3.30.565.10">
    <property type="entry name" value="Histidine kinase-like ATPase, C-terminal domain"/>
    <property type="match status" value="1"/>
</dbReference>
<evidence type="ECO:0000256" key="7">
    <source>
        <dbReference type="ARBA" id="ARBA00022840"/>
    </source>
</evidence>
<dbReference type="CDD" id="cd00082">
    <property type="entry name" value="HisKA"/>
    <property type="match status" value="1"/>
</dbReference>
<organism evidence="11 12">
    <name type="scientific">Neobacillus cucumis</name>
    <dbReference type="NCBI Taxonomy" id="1740721"/>
    <lineage>
        <taxon>Bacteria</taxon>
        <taxon>Bacillati</taxon>
        <taxon>Bacillota</taxon>
        <taxon>Bacilli</taxon>
        <taxon>Bacillales</taxon>
        <taxon>Bacillaceae</taxon>
        <taxon>Neobacillus</taxon>
    </lineage>
</organism>
<dbReference type="InterPro" id="IPR036890">
    <property type="entry name" value="HATPase_C_sf"/>
</dbReference>
<dbReference type="InterPro" id="IPR003661">
    <property type="entry name" value="HisK_dim/P_dom"/>
</dbReference>
<dbReference type="Proteomes" id="UP000234950">
    <property type="component" value="Unassembled WGS sequence"/>
</dbReference>
<evidence type="ECO:0000256" key="9">
    <source>
        <dbReference type="SAM" id="Phobius"/>
    </source>
</evidence>
<evidence type="ECO:0000256" key="5">
    <source>
        <dbReference type="ARBA" id="ARBA00022741"/>
    </source>
</evidence>
<evidence type="ECO:0000256" key="8">
    <source>
        <dbReference type="ARBA" id="ARBA00023012"/>
    </source>
</evidence>
<keyword evidence="4" id="KW-0808">Transferase</keyword>
<evidence type="ECO:0000256" key="4">
    <source>
        <dbReference type="ARBA" id="ARBA00022679"/>
    </source>
</evidence>
<accession>A0A2N5H9F0</accession>
<dbReference type="Gene3D" id="1.10.287.130">
    <property type="match status" value="1"/>
</dbReference>
<evidence type="ECO:0000256" key="2">
    <source>
        <dbReference type="ARBA" id="ARBA00012438"/>
    </source>
</evidence>
<dbReference type="PROSITE" id="PS50109">
    <property type="entry name" value="HIS_KIN"/>
    <property type="match status" value="1"/>
</dbReference>
<dbReference type="AlphaFoldDB" id="A0A2N5H9F0"/>
<dbReference type="Pfam" id="PF20971">
    <property type="entry name" value="MASE12"/>
    <property type="match status" value="1"/>
</dbReference>
<keyword evidence="9" id="KW-0472">Membrane</keyword>
<dbReference type="RefSeq" id="WP_101650217.1">
    <property type="nucleotide sequence ID" value="NZ_PGVE01000079.1"/>
</dbReference>
<dbReference type="SMART" id="SM00387">
    <property type="entry name" value="HATPase_c"/>
    <property type="match status" value="1"/>
</dbReference>
<feature type="transmembrane region" description="Helical" evidence="9">
    <location>
        <begin position="53"/>
        <end position="70"/>
    </location>
</feature>
<evidence type="ECO:0000313" key="11">
    <source>
        <dbReference type="EMBL" id="PLS02156.1"/>
    </source>
</evidence>
<dbReference type="OrthoDB" id="9815750at2"/>
<dbReference type="EMBL" id="PGVE01000079">
    <property type="protein sequence ID" value="PLS02156.1"/>
    <property type="molecule type" value="Genomic_DNA"/>
</dbReference>
<feature type="transmembrane region" description="Helical" evidence="9">
    <location>
        <begin position="82"/>
        <end position="101"/>
    </location>
</feature>
<dbReference type="GO" id="GO:0005524">
    <property type="term" value="F:ATP binding"/>
    <property type="evidence" value="ECO:0007669"/>
    <property type="project" value="UniProtKB-KW"/>
</dbReference>
<dbReference type="Pfam" id="PF02518">
    <property type="entry name" value="HATPase_c"/>
    <property type="match status" value="1"/>
</dbReference>
<keyword evidence="7" id="KW-0067">ATP-binding</keyword>
<evidence type="ECO:0000313" key="12">
    <source>
        <dbReference type="Proteomes" id="UP000234950"/>
    </source>
</evidence>
<evidence type="ECO:0000256" key="6">
    <source>
        <dbReference type="ARBA" id="ARBA00022777"/>
    </source>
</evidence>
<dbReference type="GO" id="GO:0000155">
    <property type="term" value="F:phosphorelay sensor kinase activity"/>
    <property type="evidence" value="ECO:0007669"/>
    <property type="project" value="InterPro"/>
</dbReference>
<dbReference type="SUPFAM" id="SSF47384">
    <property type="entry name" value="Homodimeric domain of signal transducing histidine kinase"/>
    <property type="match status" value="1"/>
</dbReference>
<feature type="transmembrane region" description="Helical" evidence="9">
    <location>
        <begin position="130"/>
        <end position="148"/>
    </location>
</feature>
<reference evidence="11 12" key="1">
    <citation type="submission" date="2017-11" db="EMBL/GenBank/DDBJ databases">
        <title>Comparitive Functional Genomics of Dry Heat Resistant strains isolated from the Viking Spacecraft.</title>
        <authorList>
            <person name="Seuylemezian A."/>
            <person name="Cooper K."/>
            <person name="Vaishampayan P."/>
        </authorList>
    </citation>
    <scope>NUCLEOTIDE SEQUENCE [LARGE SCALE GENOMIC DNA]</scope>
    <source>
        <strain evidence="11 12">V32-6</strain>
    </source>
</reference>
<dbReference type="SMART" id="SM00388">
    <property type="entry name" value="HisKA"/>
    <property type="match status" value="1"/>
</dbReference>
<evidence type="ECO:0000256" key="1">
    <source>
        <dbReference type="ARBA" id="ARBA00000085"/>
    </source>
</evidence>
<dbReference type="InterPro" id="IPR048436">
    <property type="entry name" value="MASE12"/>
</dbReference>
<keyword evidence="9" id="KW-1133">Transmembrane helix</keyword>
<keyword evidence="8" id="KW-0902">Two-component regulatory system</keyword>
<dbReference type="Pfam" id="PF00512">
    <property type="entry name" value="HisKA"/>
    <property type="match status" value="1"/>
</dbReference>
<feature type="transmembrane region" description="Helical" evidence="9">
    <location>
        <begin position="107"/>
        <end position="125"/>
    </location>
</feature>
<proteinExistence type="predicted"/>
<evidence type="ECO:0000256" key="3">
    <source>
        <dbReference type="ARBA" id="ARBA00022553"/>
    </source>
</evidence>
<dbReference type="SUPFAM" id="SSF55874">
    <property type="entry name" value="ATPase domain of HSP90 chaperone/DNA topoisomerase II/histidine kinase"/>
    <property type="match status" value="1"/>
</dbReference>
<keyword evidence="9" id="KW-0812">Transmembrane</keyword>
<comment type="catalytic activity">
    <reaction evidence="1">
        <text>ATP + protein L-histidine = ADP + protein N-phospho-L-histidine.</text>
        <dbReference type="EC" id="2.7.13.3"/>
    </reaction>
</comment>
<keyword evidence="12" id="KW-1185">Reference proteome</keyword>
<dbReference type="InterPro" id="IPR004358">
    <property type="entry name" value="Sig_transdc_His_kin-like_C"/>
</dbReference>
<protein>
    <recommendedName>
        <fullName evidence="2">histidine kinase</fullName>
        <ecNumber evidence="2">2.7.13.3</ecNumber>
    </recommendedName>
</protein>
<dbReference type="EC" id="2.7.13.3" evidence="2"/>